<dbReference type="HOGENOM" id="CLU_078518_3_0_2"/>
<dbReference type="InterPro" id="IPR026022">
    <property type="entry name" value="PhoU_dom"/>
</dbReference>
<dbReference type="PaxDb" id="589924-Ferp_0967"/>
<dbReference type="RefSeq" id="WP_012965474.1">
    <property type="nucleotide sequence ID" value="NC_013849.1"/>
</dbReference>
<dbReference type="eggNOG" id="arCOG00232">
    <property type="taxonomic scope" value="Archaea"/>
</dbReference>
<accession>D3RXB8</accession>
<dbReference type="InterPro" id="IPR028366">
    <property type="entry name" value="PhoU"/>
</dbReference>
<reference evidence="3" key="1">
    <citation type="submission" date="2010-02" db="EMBL/GenBank/DDBJ databases">
        <title>Complete sequence of Ferroglobus placidus DSM 10642.</title>
        <authorList>
            <consortium name="US DOE Joint Genome Institute"/>
            <person name="Lucas S."/>
            <person name="Copeland A."/>
            <person name="Lapidus A."/>
            <person name="Cheng J.-F."/>
            <person name="Bruce D."/>
            <person name="Goodwin L."/>
            <person name="Pitluck S."/>
            <person name="Saunders E."/>
            <person name="Brettin T."/>
            <person name="Detter J.C."/>
            <person name="Han C."/>
            <person name="Tapia R."/>
            <person name="Larimer F."/>
            <person name="Land M."/>
            <person name="Hauser L."/>
            <person name="Kyrpides N."/>
            <person name="Ivanova N."/>
            <person name="Holmes D."/>
            <person name="Lovley D."/>
            <person name="Kyrpides N."/>
            <person name="Anderson I.J."/>
            <person name="Woyke T."/>
        </authorList>
    </citation>
    <scope>NUCLEOTIDE SEQUENCE [LARGE SCALE GENOMIC DNA]</scope>
    <source>
        <strain evidence="3">DSM 10642 / AEDII12DO</strain>
    </source>
</reference>
<dbReference type="EMBL" id="CP001899">
    <property type="protein sequence ID" value="ADC65131.1"/>
    <property type="molecule type" value="Genomic_DNA"/>
</dbReference>
<dbReference type="PANTHER" id="PTHR42930:SF3">
    <property type="entry name" value="PHOSPHATE-SPECIFIC TRANSPORT SYSTEM ACCESSORY PROTEIN PHOU"/>
    <property type="match status" value="1"/>
</dbReference>
<dbReference type="AlphaFoldDB" id="D3RXB8"/>
<name>D3RXB8_FERPA</name>
<feature type="domain" description="PhoU" evidence="1">
    <location>
        <begin position="10"/>
        <end position="95"/>
    </location>
</feature>
<sequence length="196" mass="22737">MKVLEERLNKIKEELIEMHRISKEAVELCLDSRSLAKVSSIERRADVMNTDIDDNCLVAVALYQPVARDLRFLASVMRLSANYERITDLAEKIAKLENKDAERLKEMQETVLEMFDIVYEALSEGKIESLKDRLVEKDDVLDKINKKILEENMEKKVKEAIDTIIAAKHFERIGDILSKNGSRIIYIEEGKRVWIK</sequence>
<reference evidence="2 3" key="2">
    <citation type="journal article" date="2011" name="Stand. Genomic Sci.">
        <title>Complete genome sequence of Ferroglobus placidus AEDII12DO.</title>
        <authorList>
            <person name="Anderson I."/>
            <person name="Risso C."/>
            <person name="Holmes D."/>
            <person name="Lucas S."/>
            <person name="Copeland A."/>
            <person name="Lapidus A."/>
            <person name="Cheng J.F."/>
            <person name="Bruce D."/>
            <person name="Goodwin L."/>
            <person name="Pitluck S."/>
            <person name="Saunders E."/>
            <person name="Brettin T."/>
            <person name="Detter J.C."/>
            <person name="Han C."/>
            <person name="Tapia R."/>
            <person name="Larimer F."/>
            <person name="Land M."/>
            <person name="Hauser L."/>
            <person name="Woyke T."/>
            <person name="Lovley D."/>
            <person name="Kyrpides N."/>
            <person name="Ivanova N."/>
        </authorList>
    </citation>
    <scope>NUCLEOTIDE SEQUENCE [LARGE SCALE GENOMIC DNA]</scope>
    <source>
        <strain evidence="3">DSM 10642 / AEDII12DO</strain>
    </source>
</reference>
<evidence type="ECO:0000313" key="2">
    <source>
        <dbReference type="EMBL" id="ADC65131.1"/>
    </source>
</evidence>
<keyword evidence="3" id="KW-1185">Reference proteome</keyword>
<gene>
    <name evidence="2" type="ordered locus">Ferp_0967</name>
</gene>
<dbReference type="GO" id="GO:0030643">
    <property type="term" value="P:intracellular phosphate ion homeostasis"/>
    <property type="evidence" value="ECO:0007669"/>
    <property type="project" value="InterPro"/>
</dbReference>
<dbReference type="Proteomes" id="UP000002613">
    <property type="component" value="Chromosome"/>
</dbReference>
<dbReference type="GeneID" id="8778475"/>
<dbReference type="Gene3D" id="1.20.58.220">
    <property type="entry name" value="Phosphate transport system protein phou homolog 2, domain 2"/>
    <property type="match status" value="1"/>
</dbReference>
<dbReference type="STRING" id="589924.Ferp_0967"/>
<dbReference type="PANTHER" id="PTHR42930">
    <property type="entry name" value="PHOSPHATE-SPECIFIC TRANSPORT SYSTEM ACCESSORY PROTEIN PHOU"/>
    <property type="match status" value="1"/>
</dbReference>
<organism evidence="2 3">
    <name type="scientific">Ferroglobus placidus (strain DSM 10642 / AEDII12DO)</name>
    <dbReference type="NCBI Taxonomy" id="589924"/>
    <lineage>
        <taxon>Archaea</taxon>
        <taxon>Methanobacteriati</taxon>
        <taxon>Methanobacteriota</taxon>
        <taxon>Archaeoglobi</taxon>
        <taxon>Archaeoglobales</taxon>
        <taxon>Archaeoglobaceae</taxon>
        <taxon>Ferroglobus</taxon>
    </lineage>
</organism>
<feature type="domain" description="PhoU" evidence="1">
    <location>
        <begin position="104"/>
        <end position="178"/>
    </location>
</feature>
<evidence type="ECO:0000259" key="1">
    <source>
        <dbReference type="Pfam" id="PF01895"/>
    </source>
</evidence>
<dbReference type="GO" id="GO:0045936">
    <property type="term" value="P:negative regulation of phosphate metabolic process"/>
    <property type="evidence" value="ECO:0007669"/>
    <property type="project" value="InterPro"/>
</dbReference>
<evidence type="ECO:0000313" key="3">
    <source>
        <dbReference type="Proteomes" id="UP000002613"/>
    </source>
</evidence>
<dbReference type="Pfam" id="PF01895">
    <property type="entry name" value="PhoU"/>
    <property type="match status" value="2"/>
</dbReference>
<protein>
    <submittedName>
        <fullName evidence="2">Phosphate uptake regulator, PhoU</fullName>
    </submittedName>
</protein>
<proteinExistence type="predicted"/>
<dbReference type="InterPro" id="IPR038078">
    <property type="entry name" value="PhoU-like_sf"/>
</dbReference>
<dbReference type="KEGG" id="fpl:Ferp_0967"/>
<dbReference type="OrthoDB" id="7738at2157"/>
<dbReference type="SUPFAM" id="SSF109755">
    <property type="entry name" value="PhoU-like"/>
    <property type="match status" value="1"/>
</dbReference>